<dbReference type="GeneID" id="34598397"/>
<evidence type="ECO:0000256" key="1">
    <source>
        <dbReference type="SAM" id="MobiDB-lite"/>
    </source>
</evidence>
<proteinExistence type="predicted"/>
<sequence>MDKYTRSSASSSRSSGSSRQAPGRETRANRSQSHATKKTPAHEPEIIYHRKAVGYSAGDDDRTATAIAFPTGTDTNATGTSPEVPNSCKTIDDKVVTHFLIKATRDGAAASTDSLKATPSVCNVNTAFTTYRVHTTSPKKSPIKTIEASAAAFDF</sequence>
<dbReference type="Proteomes" id="UP000077002">
    <property type="component" value="Unassembled WGS sequence"/>
</dbReference>
<feature type="region of interest" description="Disordered" evidence="1">
    <location>
        <begin position="1"/>
        <end position="48"/>
    </location>
</feature>
<dbReference type="RefSeq" id="XP_022514593.1">
    <property type="nucleotide sequence ID" value="XM_022653200.1"/>
</dbReference>
<evidence type="ECO:0000313" key="3">
    <source>
        <dbReference type="Proteomes" id="UP000077002"/>
    </source>
</evidence>
<feature type="compositionally biased region" description="Low complexity" evidence="1">
    <location>
        <begin position="1"/>
        <end position="19"/>
    </location>
</feature>
<gene>
    <name evidence="2" type="ORF">AYO21_03226</name>
</gene>
<protein>
    <submittedName>
        <fullName evidence="2">Uncharacterized protein</fullName>
    </submittedName>
</protein>
<organism evidence="2 3">
    <name type="scientific">Fonsecaea monophora</name>
    <dbReference type="NCBI Taxonomy" id="254056"/>
    <lineage>
        <taxon>Eukaryota</taxon>
        <taxon>Fungi</taxon>
        <taxon>Dikarya</taxon>
        <taxon>Ascomycota</taxon>
        <taxon>Pezizomycotina</taxon>
        <taxon>Eurotiomycetes</taxon>
        <taxon>Chaetothyriomycetidae</taxon>
        <taxon>Chaetothyriales</taxon>
        <taxon>Herpotrichiellaceae</taxon>
        <taxon>Fonsecaea</taxon>
    </lineage>
</organism>
<dbReference type="AlphaFoldDB" id="A0A177FG06"/>
<keyword evidence="3" id="KW-1185">Reference proteome</keyword>
<reference evidence="2 3" key="1">
    <citation type="submission" date="2016-03" db="EMBL/GenBank/DDBJ databases">
        <title>Draft genome sequence of the Fonsecaea monophora CBS 269.37.</title>
        <authorList>
            <person name="Bombassaro A."/>
            <person name="Vinicius W.A."/>
            <person name="De Hoog S."/>
            <person name="Sun J."/>
            <person name="Souza E.M."/>
            <person name="Raittz R.T."/>
            <person name="Costa F."/>
            <person name="Leao A.C."/>
            <person name="Tadra-Sfeir M.Z."/>
            <person name="Baura V."/>
            <person name="Balsanelli E."/>
            <person name="Pedrosa F.O."/>
            <person name="Moreno L.F."/>
            <person name="Steffens M.B."/>
            <person name="Xi L."/>
            <person name="Bocca A.L."/>
            <person name="Felipe M.S."/>
            <person name="Teixeira M."/>
            <person name="Telles Filho F.Q."/>
            <person name="Azevedo C.M."/>
            <person name="Gomes R."/>
            <person name="Vicente V.A."/>
        </authorList>
    </citation>
    <scope>NUCLEOTIDE SEQUENCE [LARGE SCALE GENOMIC DNA]</scope>
    <source>
        <strain evidence="2 3">CBS 269.37</strain>
    </source>
</reference>
<dbReference type="EMBL" id="LVKK01000015">
    <property type="protein sequence ID" value="OAG42641.1"/>
    <property type="molecule type" value="Genomic_DNA"/>
</dbReference>
<name>A0A177FG06_9EURO</name>
<evidence type="ECO:0000313" key="2">
    <source>
        <dbReference type="EMBL" id="OAG42641.1"/>
    </source>
</evidence>
<comment type="caution">
    <text evidence="2">The sequence shown here is derived from an EMBL/GenBank/DDBJ whole genome shotgun (WGS) entry which is preliminary data.</text>
</comment>
<accession>A0A177FG06</accession>
<dbReference type="OrthoDB" id="10366691at2759"/>